<dbReference type="OrthoDB" id="1900198at2759"/>
<dbReference type="EMBL" id="CACSLK010027831">
    <property type="protein sequence ID" value="CAA0830875.1"/>
    <property type="molecule type" value="Genomic_DNA"/>
</dbReference>
<dbReference type="PANTHER" id="PTHR45786:SF66">
    <property type="entry name" value="HOOK MOTIF PROTEIN, PUTATIVE-RELATED"/>
    <property type="match status" value="1"/>
</dbReference>
<evidence type="ECO:0000313" key="3">
    <source>
        <dbReference type="Proteomes" id="UP001153555"/>
    </source>
</evidence>
<sequence>DVDNNLHEDIIVGLKEMLDGHNELVKSFRMARDRIQNRGQHDVRIRLIGKRYNDARRYNLPSSSEVAALIVGDFDQSLGERDILVESKSGRLQRINELNASYLALQYPLLLPYGEDGYREDIQFSSIKAETENGRKHVSCREYFAYRMHDRDCEPQTILSARRLFQQFVVDAYTMVEASRLRYIRFNQKKLRCDMYKGLEDAVLRGDTDPSSRGKRIILPSTFTGGPRNMIQNYQDAMAICRWAGYPDLFITFTCNPNWPEIIRFLEPRKLRPEDRPDIICRVFKAKLKQMIKDFREKQIFGKVIAVVYTIEFQKRGLPHAHILLFLAKENKFLDPSDIDRIISAEIPDETSDPMYYEAVKDHMMHGPCGAARTNSPCMVNGKCSKRFPKKFVDSTTCDEDGYPRYKRRDDGKYIEKNGVVLNNGYVVPHNRRLLMKYGAHVNVEWCNQSRSIKYLFKYVNKGNDRVTASFYQSSGDGDVEKPLDEINMYYDCRYVSSCEAAWRLLGFELQYKRPTVQRLSFHLKGQQNIIFEDDDDLEDVLNKPTVNESQFLAWFEANKIYPEARELTYVEAPSKFVWDATEREWRPRKRKDGTIGRLNHVNPGCGDNYYLRCLLNVVRGATCHEDYMKVGDIQYLNYRDACYEHGLLDDDREFIDGITEASHWASAESLRRMFVSLLVSGSMSRPDDVWQRCWILLSDDILYRQRRLFNND</sequence>
<feature type="domain" description="Helitron helicase-like" evidence="1">
    <location>
        <begin position="143"/>
        <end position="325"/>
    </location>
</feature>
<evidence type="ECO:0000259" key="1">
    <source>
        <dbReference type="Pfam" id="PF14214"/>
    </source>
</evidence>
<dbReference type="Proteomes" id="UP001153555">
    <property type="component" value="Unassembled WGS sequence"/>
</dbReference>
<keyword evidence="3" id="KW-1185">Reference proteome</keyword>
<dbReference type="Pfam" id="PF14214">
    <property type="entry name" value="Helitron_like_N"/>
    <property type="match status" value="1"/>
</dbReference>
<proteinExistence type="predicted"/>
<organism evidence="2 3">
    <name type="scientific">Striga hermonthica</name>
    <name type="common">Purple witchweed</name>
    <name type="synonym">Buchnera hermonthica</name>
    <dbReference type="NCBI Taxonomy" id="68872"/>
    <lineage>
        <taxon>Eukaryota</taxon>
        <taxon>Viridiplantae</taxon>
        <taxon>Streptophyta</taxon>
        <taxon>Embryophyta</taxon>
        <taxon>Tracheophyta</taxon>
        <taxon>Spermatophyta</taxon>
        <taxon>Magnoliopsida</taxon>
        <taxon>eudicotyledons</taxon>
        <taxon>Gunneridae</taxon>
        <taxon>Pentapetalae</taxon>
        <taxon>asterids</taxon>
        <taxon>lamiids</taxon>
        <taxon>Lamiales</taxon>
        <taxon>Orobanchaceae</taxon>
        <taxon>Buchnereae</taxon>
        <taxon>Striga</taxon>
    </lineage>
</organism>
<accession>A0A9N7NKV5</accession>
<evidence type="ECO:0000313" key="2">
    <source>
        <dbReference type="EMBL" id="CAA0830875.1"/>
    </source>
</evidence>
<dbReference type="InterPro" id="IPR025476">
    <property type="entry name" value="Helitron_helicase-like"/>
</dbReference>
<name>A0A9N7NKV5_STRHE</name>
<reference evidence="2" key="1">
    <citation type="submission" date="2019-12" db="EMBL/GenBank/DDBJ databases">
        <authorList>
            <person name="Scholes J."/>
        </authorList>
    </citation>
    <scope>NUCLEOTIDE SEQUENCE</scope>
</reference>
<protein>
    <recommendedName>
        <fullName evidence="1">Helitron helicase-like domain-containing protein</fullName>
    </recommendedName>
</protein>
<comment type="caution">
    <text evidence="2">The sequence shown here is derived from an EMBL/GenBank/DDBJ whole genome shotgun (WGS) entry which is preliminary data.</text>
</comment>
<feature type="non-terminal residue" evidence="2">
    <location>
        <position position="1"/>
    </location>
</feature>
<gene>
    <name evidence="2" type="ORF">SHERM_26259</name>
</gene>
<dbReference type="PANTHER" id="PTHR45786">
    <property type="entry name" value="DNA BINDING PROTEIN-LIKE"/>
    <property type="match status" value="1"/>
</dbReference>
<feature type="non-terminal residue" evidence="2">
    <location>
        <position position="713"/>
    </location>
</feature>
<dbReference type="AlphaFoldDB" id="A0A9N7NKV5"/>